<keyword evidence="6" id="KW-0732">Signal</keyword>
<keyword evidence="8" id="KW-0503">Monooxygenase</keyword>
<dbReference type="Proteomes" id="UP000800092">
    <property type="component" value="Unassembled WGS sequence"/>
</dbReference>
<name>A0A6A6H1L9_VIRVR</name>
<feature type="chain" id="PRO_5025605275" description="AA9 family lytic polysaccharide monooxygenase" evidence="6">
    <location>
        <begin position="20"/>
        <end position="222"/>
    </location>
</feature>
<comment type="function">
    <text evidence="5">Lytic polysaccharide monooxygenase (LMPO) that depolymerizes crystalline and amorphous polysaccharides via the oxidation of scissile alpha- or beta-(1-4)-glycosidic bonds, yielding C1 and/or C4 oxidation products. Catalysis by LPMOs requires the reduction of the active-site copper from Cu(II) to Cu(I) by a reducing agent and H(2)O(2) or O(2) as a cosubstrate.</text>
</comment>
<dbReference type="InterPro" id="IPR049892">
    <property type="entry name" value="AA9"/>
</dbReference>
<evidence type="ECO:0000313" key="9">
    <source>
        <dbReference type="Proteomes" id="UP000800092"/>
    </source>
</evidence>
<evidence type="ECO:0000256" key="6">
    <source>
        <dbReference type="SAM" id="SignalP"/>
    </source>
</evidence>
<dbReference type="OrthoDB" id="6038816at2759"/>
<dbReference type="Pfam" id="PF03443">
    <property type="entry name" value="AA9"/>
    <property type="match status" value="1"/>
</dbReference>
<accession>A0A6A6H1L9</accession>
<evidence type="ECO:0000259" key="7">
    <source>
        <dbReference type="Pfam" id="PF03443"/>
    </source>
</evidence>
<evidence type="ECO:0000256" key="5">
    <source>
        <dbReference type="RuleBase" id="RU368122"/>
    </source>
</evidence>
<dbReference type="AlphaFoldDB" id="A0A6A6H1L9"/>
<comment type="cofactor">
    <cofactor evidence="1">
        <name>Cu(2+)</name>
        <dbReference type="ChEBI" id="CHEBI:29036"/>
    </cofactor>
</comment>
<dbReference type="InterPro" id="IPR005103">
    <property type="entry name" value="AA9_LPMO"/>
</dbReference>
<reference evidence="8" key="1">
    <citation type="journal article" date="2020" name="Stud. Mycol.">
        <title>101 Dothideomycetes genomes: a test case for predicting lifestyles and emergence of pathogens.</title>
        <authorList>
            <person name="Haridas S."/>
            <person name="Albert R."/>
            <person name="Binder M."/>
            <person name="Bloem J."/>
            <person name="Labutti K."/>
            <person name="Salamov A."/>
            <person name="Andreopoulos B."/>
            <person name="Baker S."/>
            <person name="Barry K."/>
            <person name="Bills G."/>
            <person name="Bluhm B."/>
            <person name="Cannon C."/>
            <person name="Castanera R."/>
            <person name="Culley D."/>
            <person name="Daum C."/>
            <person name="Ezra D."/>
            <person name="Gonzalez J."/>
            <person name="Henrissat B."/>
            <person name="Kuo A."/>
            <person name="Liang C."/>
            <person name="Lipzen A."/>
            <person name="Lutzoni F."/>
            <person name="Magnuson J."/>
            <person name="Mondo S."/>
            <person name="Nolan M."/>
            <person name="Ohm R."/>
            <person name="Pangilinan J."/>
            <person name="Park H.-J."/>
            <person name="Ramirez L."/>
            <person name="Alfaro M."/>
            <person name="Sun H."/>
            <person name="Tritt A."/>
            <person name="Yoshinaga Y."/>
            <person name="Zwiers L.-H."/>
            <person name="Turgeon B."/>
            <person name="Goodwin S."/>
            <person name="Spatafora J."/>
            <person name="Crous P."/>
            <person name="Grigoriev I."/>
        </authorList>
    </citation>
    <scope>NUCLEOTIDE SEQUENCE</scope>
    <source>
        <strain evidence="8">Tuck. ex Michener</strain>
    </source>
</reference>
<dbReference type="EC" id="1.14.99.56" evidence="5"/>
<proteinExistence type="predicted"/>
<dbReference type="GO" id="GO:0030248">
    <property type="term" value="F:cellulose binding"/>
    <property type="evidence" value="ECO:0007669"/>
    <property type="project" value="UniProtKB-UniRule"/>
</dbReference>
<evidence type="ECO:0000256" key="3">
    <source>
        <dbReference type="ARBA" id="ARBA00022525"/>
    </source>
</evidence>
<gene>
    <name evidence="8" type="ORF">EV356DRAFT_506618</name>
</gene>
<dbReference type="GO" id="GO:0030245">
    <property type="term" value="P:cellulose catabolic process"/>
    <property type="evidence" value="ECO:0007669"/>
    <property type="project" value="UniProtKB-UniRule"/>
</dbReference>
<feature type="signal peptide" evidence="6">
    <location>
        <begin position="1"/>
        <end position="19"/>
    </location>
</feature>
<comment type="catalytic activity">
    <reaction evidence="5">
        <text>[(1-&gt;4)-beta-D-glucosyl]n+m + reduced acceptor + O2 = 4-dehydro-beta-D-glucosyl-[(1-&gt;4)-beta-D-glucosyl]n-1 + [(1-&gt;4)-beta-D-glucosyl]m + acceptor + H2O.</text>
        <dbReference type="EC" id="1.14.99.56"/>
    </reaction>
</comment>
<keyword evidence="5" id="KW-0119">Carbohydrate metabolism</keyword>
<keyword evidence="5" id="KW-0624">Polysaccharide degradation</keyword>
<dbReference type="PANTHER" id="PTHR33353:SF11">
    <property type="entry name" value="GLYCOSYLHYDROLASE FAMILY 61-7 PROTEIN"/>
    <property type="match status" value="1"/>
</dbReference>
<keyword evidence="5" id="KW-0136">Cellulose degradation</keyword>
<evidence type="ECO:0000256" key="2">
    <source>
        <dbReference type="ARBA" id="ARBA00004613"/>
    </source>
</evidence>
<dbReference type="CDD" id="cd21175">
    <property type="entry name" value="LPMO_AA9"/>
    <property type="match status" value="1"/>
</dbReference>
<dbReference type="PANTHER" id="PTHR33353">
    <property type="entry name" value="PUTATIVE (AFU_ORTHOLOGUE AFUA_1G12560)-RELATED"/>
    <property type="match status" value="1"/>
</dbReference>
<keyword evidence="8" id="KW-0560">Oxidoreductase</keyword>
<evidence type="ECO:0000256" key="1">
    <source>
        <dbReference type="ARBA" id="ARBA00001973"/>
    </source>
</evidence>
<evidence type="ECO:0000256" key="4">
    <source>
        <dbReference type="ARBA" id="ARBA00023157"/>
    </source>
</evidence>
<evidence type="ECO:0000313" key="8">
    <source>
        <dbReference type="EMBL" id="KAF2231771.1"/>
    </source>
</evidence>
<keyword evidence="4 5" id="KW-1015">Disulfide bond</keyword>
<keyword evidence="3 5" id="KW-0964">Secreted</keyword>
<dbReference type="GO" id="GO:0008810">
    <property type="term" value="F:cellulase activity"/>
    <property type="evidence" value="ECO:0007669"/>
    <property type="project" value="UniProtKB-UniRule"/>
</dbReference>
<keyword evidence="9" id="KW-1185">Reference proteome</keyword>
<sequence>MKATTFAAVVAAFASQASAHYIFDSFDHGPAYQYVRQNTNNNSPVTDLTSDDLRCNVGGETGGSTQTISVAAGSTHSFTADVAVYHQGPVSFYMSKAPTTAAAYDGSGNWFKIKDIGPTFPTSCNAAWDLEQTYNFTIPKNTPNGDYLVRIQQLAIHNPYPAGIPQFYIECAQVTVTGGGSGVPSPTVKIPGAFQSTDPGYTVNIYNNFCNYTVPGPAVWSG</sequence>
<comment type="subcellular location">
    <subcellularLocation>
        <location evidence="2 5">Secreted</location>
    </subcellularLocation>
</comment>
<dbReference type="GO" id="GO:0004497">
    <property type="term" value="F:monooxygenase activity"/>
    <property type="evidence" value="ECO:0007669"/>
    <property type="project" value="UniProtKB-KW"/>
</dbReference>
<dbReference type="GO" id="GO:0005576">
    <property type="term" value="C:extracellular region"/>
    <property type="evidence" value="ECO:0007669"/>
    <property type="project" value="UniProtKB-SubCell"/>
</dbReference>
<dbReference type="Gene3D" id="2.70.50.70">
    <property type="match status" value="1"/>
</dbReference>
<feature type="domain" description="Auxiliary Activity family 9 catalytic" evidence="7">
    <location>
        <begin position="32"/>
        <end position="208"/>
    </location>
</feature>
<comment type="domain">
    <text evidence="5">Has a modular structure: an endo-beta-1,4-glucanase catalytic module at the N-terminus, a linker rich in serines and threonines, and a C-terminal carbohydrate-binding module (CBM).</text>
</comment>
<organism evidence="8 9">
    <name type="scientific">Viridothelium virens</name>
    <name type="common">Speckled blister lichen</name>
    <name type="synonym">Trypethelium virens</name>
    <dbReference type="NCBI Taxonomy" id="1048519"/>
    <lineage>
        <taxon>Eukaryota</taxon>
        <taxon>Fungi</taxon>
        <taxon>Dikarya</taxon>
        <taxon>Ascomycota</taxon>
        <taxon>Pezizomycotina</taxon>
        <taxon>Dothideomycetes</taxon>
        <taxon>Dothideomycetes incertae sedis</taxon>
        <taxon>Trypetheliales</taxon>
        <taxon>Trypetheliaceae</taxon>
        <taxon>Viridothelium</taxon>
    </lineage>
</organism>
<protein>
    <recommendedName>
        <fullName evidence="5">AA9 family lytic polysaccharide monooxygenase</fullName>
        <ecNumber evidence="5">1.14.99.56</ecNumber>
    </recommendedName>
    <alternativeName>
        <fullName evidence="5">Endo-beta-1,4-glucanase</fullName>
    </alternativeName>
    <alternativeName>
        <fullName evidence="5">Glycosyl hydrolase 61 family protein</fullName>
    </alternativeName>
</protein>
<dbReference type="EMBL" id="ML991823">
    <property type="protein sequence ID" value="KAF2231771.1"/>
    <property type="molecule type" value="Genomic_DNA"/>
</dbReference>